<reference evidence="7" key="2">
    <citation type="submission" date="2023-04" db="EMBL/GenBank/DDBJ databases">
        <authorList>
            <person name="Beletskiy A.V."/>
            <person name="Mardanov A.V."/>
            <person name="Ravin N.V."/>
        </authorList>
    </citation>
    <scope>NUCLEOTIDE SEQUENCE</scope>
    <source>
        <strain evidence="7">GKL-01</strain>
    </source>
</reference>
<comment type="catalytic activity">
    <reaction evidence="5">
        <text>S-methyl-5'-thioadenosine + H2O + H(+) = S-methyl-5'-thioinosine + NH4(+)</text>
        <dbReference type="Rhea" id="RHEA:25025"/>
        <dbReference type="ChEBI" id="CHEBI:15377"/>
        <dbReference type="ChEBI" id="CHEBI:15378"/>
        <dbReference type="ChEBI" id="CHEBI:17509"/>
        <dbReference type="ChEBI" id="CHEBI:28938"/>
        <dbReference type="ChEBI" id="CHEBI:48595"/>
        <dbReference type="EC" id="3.5.4.31"/>
    </reaction>
</comment>
<dbReference type="InterPro" id="IPR023512">
    <property type="entry name" value="Deaminase_MtaD/DadD"/>
</dbReference>
<dbReference type="KEGG" id="tdu:QJT80_03820"/>
<dbReference type="Gene3D" id="3.20.20.140">
    <property type="entry name" value="Metal-dependent hydrolases"/>
    <property type="match status" value="1"/>
</dbReference>
<organism evidence="7">
    <name type="scientific">Candidatus Thiocaldithrix dubininis</name>
    <dbReference type="NCBI Taxonomy" id="3080823"/>
    <lineage>
        <taxon>Bacteria</taxon>
        <taxon>Pseudomonadati</taxon>
        <taxon>Pseudomonadota</taxon>
        <taxon>Gammaproteobacteria</taxon>
        <taxon>Thiotrichales</taxon>
        <taxon>Thiotrichaceae</taxon>
        <taxon>Candidatus Thiocaldithrix</taxon>
    </lineage>
</organism>
<dbReference type="GO" id="GO:0090614">
    <property type="term" value="F:5'-methylthioadenosine deaminase activity"/>
    <property type="evidence" value="ECO:0007669"/>
    <property type="project" value="UniProtKB-UniRule"/>
</dbReference>
<gene>
    <name evidence="5" type="primary">mtaD</name>
    <name evidence="7" type="ORF">QJT80_03820</name>
</gene>
<dbReference type="SUPFAM" id="SSF51338">
    <property type="entry name" value="Composite domain of metallo-dependent hydrolases"/>
    <property type="match status" value="1"/>
</dbReference>
<feature type="binding site" evidence="5">
    <location>
        <position position="67"/>
    </location>
    <ligand>
        <name>Zn(2+)</name>
        <dbReference type="ChEBI" id="CHEBI:29105"/>
    </ligand>
</feature>
<evidence type="ECO:0000259" key="6">
    <source>
        <dbReference type="Pfam" id="PF01979"/>
    </source>
</evidence>
<evidence type="ECO:0000256" key="3">
    <source>
        <dbReference type="ARBA" id="ARBA00022801"/>
    </source>
</evidence>
<evidence type="ECO:0000313" key="7">
    <source>
        <dbReference type="EMBL" id="WGZ91605.1"/>
    </source>
</evidence>
<dbReference type="InterPro" id="IPR032466">
    <property type="entry name" value="Metal_Hydrolase"/>
</dbReference>
<comment type="caution">
    <text evidence="5">Lacks conserved residue(s) required for the propagation of feature annotation.</text>
</comment>
<evidence type="ECO:0000256" key="1">
    <source>
        <dbReference type="ARBA" id="ARBA00006745"/>
    </source>
</evidence>
<dbReference type="NCBIfam" id="NF006549">
    <property type="entry name" value="PRK09045.1"/>
    <property type="match status" value="1"/>
</dbReference>
<dbReference type="AlphaFoldDB" id="A0AA95KJ29"/>
<dbReference type="Pfam" id="PF01979">
    <property type="entry name" value="Amidohydro_1"/>
    <property type="match status" value="1"/>
</dbReference>
<dbReference type="CDD" id="cd01298">
    <property type="entry name" value="ATZ_TRZ_like"/>
    <property type="match status" value="1"/>
</dbReference>
<evidence type="ECO:0000256" key="2">
    <source>
        <dbReference type="ARBA" id="ARBA00022723"/>
    </source>
</evidence>
<reference evidence="7" key="1">
    <citation type="journal article" date="2023" name="Int. J. Mol. Sci.">
        <title>Metagenomics Revealed a New Genus 'Candidatus Thiocaldithrix dubininis' gen. nov., sp. nov. and a New Species 'Candidatus Thiothrix putei' sp. nov. in the Family Thiotrichaceae, Some Members of Which Have Traits of Both Na+- and H+-Motive Energetics.</title>
        <authorList>
            <person name="Ravin N.V."/>
            <person name="Muntyan M.S."/>
            <person name="Smolyakov D.D."/>
            <person name="Rudenko T.S."/>
            <person name="Beletsky A.V."/>
            <person name="Mardanov A.V."/>
            <person name="Grabovich M.Y."/>
        </authorList>
    </citation>
    <scope>NUCLEOTIDE SEQUENCE</scope>
    <source>
        <strain evidence="7">GKL-01</strain>
    </source>
</reference>
<comment type="similarity">
    <text evidence="5">Belongs to the metallo-dependent hydrolases superfamily. MTA/SAH deaminase family.</text>
</comment>
<sequence>MKIELLVFPKWIITVNAQNQVLTEHALAIQEGKIHAILPVAEARQLDAEQIIELPQHAVMPGFINAHTHSPMSLLKGLADDLPLMDWLQNHIWPAEAKWADAEFVQQGSALAIAEMLRSGTTCFNDMYFFPEATVEAVKQAGIRACIGLIMIDFPTAWGTGPDDYISKGLALHDQLQDNPLITTTFAPHAPYTVSDEPLQKILHLACELDSPIHMHIHETAFEVMQAVEQTGERPLERLARLGLLDKHLLAVHMTQLSEAEIQLIADKQIHVIHCPESNLKLASGFSPVAKLLAAGVNVALGTDGNASNNDLDMLGEMRTAALIAKAVAHDAAAVPASQAIRMATINGAKALGLDEQIGSLEVGKAADMIAIDLGTIEANPLYEPISQIVYCTTREQITHTWVAGQMLMQNRQLTTLNTAALLENARYWQQKIGVFA</sequence>
<name>A0AA95KJ29_9GAMM</name>
<dbReference type="EC" id="3.5.4.28" evidence="5"/>
<evidence type="ECO:0000256" key="5">
    <source>
        <dbReference type="HAMAP-Rule" id="MF_01281"/>
    </source>
</evidence>
<dbReference type="HAMAP" id="MF_01281">
    <property type="entry name" value="MTA_SAH_deamin"/>
    <property type="match status" value="1"/>
</dbReference>
<feature type="binding site" evidence="5">
    <location>
        <position position="219"/>
    </location>
    <ligand>
        <name>substrate</name>
    </ligand>
</feature>
<comment type="function">
    <text evidence="5">Catalyzes the deamination of 5-methylthioadenosine and S-adenosyl-L-homocysteine into 5-methylthioinosine and S-inosyl-L-homocysteine, respectively. Is also able to deaminate adenosine.</text>
</comment>
<dbReference type="EMBL" id="CP124755">
    <property type="protein sequence ID" value="WGZ91605.1"/>
    <property type="molecule type" value="Genomic_DNA"/>
</dbReference>
<feature type="binding site" evidence="5">
    <location>
        <position position="189"/>
    </location>
    <ligand>
        <name>substrate</name>
    </ligand>
</feature>
<dbReference type="Proteomes" id="UP001300672">
    <property type="component" value="Chromosome"/>
</dbReference>
<comment type="catalytic activity">
    <reaction evidence="5">
        <text>S-adenosyl-L-homocysteine + H2O + H(+) = S-inosyl-L-homocysteine + NH4(+)</text>
        <dbReference type="Rhea" id="RHEA:20716"/>
        <dbReference type="ChEBI" id="CHEBI:15377"/>
        <dbReference type="ChEBI" id="CHEBI:15378"/>
        <dbReference type="ChEBI" id="CHEBI:28938"/>
        <dbReference type="ChEBI" id="CHEBI:57856"/>
        <dbReference type="ChEBI" id="CHEBI:57985"/>
        <dbReference type="EC" id="3.5.4.28"/>
    </reaction>
</comment>
<dbReference type="PANTHER" id="PTHR43794">
    <property type="entry name" value="AMINOHYDROLASE SSNA-RELATED"/>
    <property type="match status" value="1"/>
</dbReference>
<dbReference type="InterPro" id="IPR006680">
    <property type="entry name" value="Amidohydro-rel"/>
</dbReference>
<keyword evidence="2 5" id="KW-0479">Metal-binding</keyword>
<evidence type="ECO:0000256" key="4">
    <source>
        <dbReference type="ARBA" id="ARBA00022833"/>
    </source>
</evidence>
<dbReference type="GO" id="GO:0050270">
    <property type="term" value="F:S-adenosylhomocysteine deaminase activity"/>
    <property type="evidence" value="ECO:0007669"/>
    <property type="project" value="UniProtKB-UniRule"/>
</dbReference>
<accession>A0AA95KJ29</accession>
<comment type="cofactor">
    <cofactor evidence="5">
        <name>Zn(2+)</name>
        <dbReference type="ChEBI" id="CHEBI:29105"/>
    </cofactor>
    <text evidence="5">Binds 1 zinc ion per subunit.</text>
</comment>
<dbReference type="EC" id="3.5.4.31" evidence="5"/>
<feature type="binding site" evidence="5">
    <location>
        <position position="216"/>
    </location>
    <ligand>
        <name>Zn(2+)</name>
        <dbReference type="ChEBI" id="CHEBI:29105"/>
    </ligand>
</feature>
<dbReference type="FunFam" id="3.20.20.140:FF:000014">
    <property type="entry name" value="5-methylthioadenosine/S-adenosylhomocysteine deaminase"/>
    <property type="match status" value="1"/>
</dbReference>
<feature type="binding site" evidence="5">
    <location>
        <position position="304"/>
    </location>
    <ligand>
        <name>substrate</name>
    </ligand>
</feature>
<proteinExistence type="inferred from homology"/>
<dbReference type="InterPro" id="IPR050287">
    <property type="entry name" value="MTA/SAH_deaminase"/>
</dbReference>
<keyword evidence="4 5" id="KW-0862">Zinc</keyword>
<protein>
    <recommendedName>
        <fullName evidence="5">5-methylthioadenosine/S-adenosylhomocysteine deaminase</fullName>
        <shortName evidence="5">MTA/SAH deaminase</shortName>
        <ecNumber evidence="5">3.5.4.28</ecNumber>
        <ecNumber evidence="5">3.5.4.31</ecNumber>
    </recommendedName>
</protein>
<dbReference type="PANTHER" id="PTHR43794:SF11">
    <property type="entry name" value="AMIDOHYDROLASE-RELATED DOMAIN-CONTAINING PROTEIN"/>
    <property type="match status" value="1"/>
</dbReference>
<keyword evidence="3 5" id="KW-0378">Hydrolase</keyword>
<dbReference type="SUPFAM" id="SSF51556">
    <property type="entry name" value="Metallo-dependent hydrolases"/>
    <property type="match status" value="1"/>
</dbReference>
<feature type="binding site" evidence="5">
    <location>
        <position position="304"/>
    </location>
    <ligand>
        <name>Zn(2+)</name>
        <dbReference type="ChEBI" id="CHEBI:29105"/>
    </ligand>
</feature>
<feature type="binding site" evidence="5">
    <location>
        <position position="69"/>
    </location>
    <ligand>
        <name>Zn(2+)</name>
        <dbReference type="ChEBI" id="CHEBI:29105"/>
    </ligand>
</feature>
<feature type="domain" description="Amidohydrolase-related" evidence="6">
    <location>
        <begin position="59"/>
        <end position="407"/>
    </location>
</feature>
<dbReference type="InterPro" id="IPR011059">
    <property type="entry name" value="Metal-dep_hydrolase_composite"/>
</dbReference>
<dbReference type="Gene3D" id="2.30.40.10">
    <property type="entry name" value="Urease, subunit C, domain 1"/>
    <property type="match status" value="1"/>
</dbReference>
<feature type="binding site" evidence="5">
    <location>
        <position position="96"/>
    </location>
    <ligand>
        <name>substrate</name>
    </ligand>
</feature>
<dbReference type="GO" id="GO:0046872">
    <property type="term" value="F:metal ion binding"/>
    <property type="evidence" value="ECO:0007669"/>
    <property type="project" value="UniProtKB-KW"/>
</dbReference>
<comment type="similarity">
    <text evidence="1">Belongs to the metallo-dependent hydrolases superfamily. ATZ/TRZ family.</text>
</comment>